<comment type="caution">
    <text evidence="1">The sequence shown here is derived from an EMBL/GenBank/DDBJ whole genome shotgun (WGS) entry which is preliminary data.</text>
</comment>
<gene>
    <name evidence="1" type="ORF">BpHYR1_010796</name>
</gene>
<organism evidence="1 2">
    <name type="scientific">Brachionus plicatilis</name>
    <name type="common">Marine rotifer</name>
    <name type="synonym">Brachionus muelleri</name>
    <dbReference type="NCBI Taxonomy" id="10195"/>
    <lineage>
        <taxon>Eukaryota</taxon>
        <taxon>Metazoa</taxon>
        <taxon>Spiralia</taxon>
        <taxon>Gnathifera</taxon>
        <taxon>Rotifera</taxon>
        <taxon>Eurotatoria</taxon>
        <taxon>Monogononta</taxon>
        <taxon>Pseudotrocha</taxon>
        <taxon>Ploima</taxon>
        <taxon>Brachionidae</taxon>
        <taxon>Brachionus</taxon>
    </lineage>
</organism>
<reference evidence="1 2" key="1">
    <citation type="journal article" date="2018" name="Sci. Rep.">
        <title>Genomic signatures of local adaptation to the degree of environmental predictability in rotifers.</title>
        <authorList>
            <person name="Franch-Gras L."/>
            <person name="Hahn C."/>
            <person name="Garcia-Roger E.M."/>
            <person name="Carmona M.J."/>
            <person name="Serra M."/>
            <person name="Gomez A."/>
        </authorList>
    </citation>
    <scope>NUCLEOTIDE SEQUENCE [LARGE SCALE GENOMIC DNA]</scope>
    <source>
        <strain evidence="1">HYR1</strain>
    </source>
</reference>
<dbReference type="Proteomes" id="UP000276133">
    <property type="component" value="Unassembled WGS sequence"/>
</dbReference>
<keyword evidence="2" id="KW-1185">Reference proteome</keyword>
<sequence length="86" mass="9615">MTGLEYYLKTSADSTPNVPSTCPEIQANKLFGREANFLHLACYSRNDDSCDDADDCDASKAANHPLNFLTQISHLFWNFPLNQTKA</sequence>
<name>A0A3M7QVM7_BRAPC</name>
<protein>
    <submittedName>
        <fullName evidence="1">Uncharacterized protein</fullName>
    </submittedName>
</protein>
<evidence type="ECO:0000313" key="2">
    <source>
        <dbReference type="Proteomes" id="UP000276133"/>
    </source>
</evidence>
<evidence type="ECO:0000313" key="1">
    <source>
        <dbReference type="EMBL" id="RNA15353.1"/>
    </source>
</evidence>
<dbReference type="EMBL" id="REGN01004975">
    <property type="protein sequence ID" value="RNA15353.1"/>
    <property type="molecule type" value="Genomic_DNA"/>
</dbReference>
<accession>A0A3M7QVM7</accession>
<proteinExistence type="predicted"/>
<dbReference type="AlphaFoldDB" id="A0A3M7QVM7"/>